<dbReference type="OrthoDB" id="78437at2759"/>
<keyword evidence="1 2" id="KW-0694">RNA-binding</keyword>
<accession>A0A423TB00</accession>
<feature type="domain" description="RRM" evidence="4">
    <location>
        <begin position="200"/>
        <end position="279"/>
    </location>
</feature>
<feature type="domain" description="RRM" evidence="4">
    <location>
        <begin position="301"/>
        <end position="384"/>
    </location>
</feature>
<feature type="domain" description="RRM" evidence="4">
    <location>
        <begin position="429"/>
        <end position="507"/>
    </location>
</feature>
<dbReference type="SMART" id="SM00360">
    <property type="entry name" value="RRM"/>
    <property type="match status" value="4"/>
</dbReference>
<dbReference type="Gene3D" id="3.30.70.330">
    <property type="match status" value="4"/>
</dbReference>
<dbReference type="InterPro" id="IPR012677">
    <property type="entry name" value="Nucleotide-bd_a/b_plait_sf"/>
</dbReference>
<dbReference type="PROSITE" id="PS50102">
    <property type="entry name" value="RRM"/>
    <property type="match status" value="4"/>
</dbReference>
<dbReference type="AlphaFoldDB" id="A0A423TB00"/>
<feature type="compositionally biased region" description="Basic and acidic residues" evidence="3">
    <location>
        <begin position="367"/>
        <end position="382"/>
    </location>
</feature>
<dbReference type="InterPro" id="IPR034203">
    <property type="entry name" value="RBM45_RRM1"/>
</dbReference>
<dbReference type="Pfam" id="PF00076">
    <property type="entry name" value="RRM_1"/>
    <property type="match status" value="4"/>
</dbReference>
<dbReference type="CDD" id="cd12369">
    <property type="entry name" value="RRM4_RBM45"/>
    <property type="match status" value="1"/>
</dbReference>
<evidence type="ECO:0000256" key="1">
    <source>
        <dbReference type="ARBA" id="ARBA00022884"/>
    </source>
</evidence>
<dbReference type="InterPro" id="IPR034208">
    <property type="entry name" value="RBM45_RRM4"/>
</dbReference>
<feature type="compositionally biased region" description="Basic and acidic residues" evidence="3">
    <location>
        <begin position="168"/>
        <end position="181"/>
    </location>
</feature>
<evidence type="ECO:0000256" key="3">
    <source>
        <dbReference type="SAM" id="MobiDB-lite"/>
    </source>
</evidence>
<evidence type="ECO:0000313" key="6">
    <source>
        <dbReference type="Proteomes" id="UP000283509"/>
    </source>
</evidence>
<name>A0A423TB00_PENVA</name>
<dbReference type="PANTHER" id="PTHR48027">
    <property type="entry name" value="HETEROGENEOUS NUCLEAR RIBONUCLEOPROTEIN 87F-RELATED"/>
    <property type="match status" value="1"/>
</dbReference>
<protein>
    <recommendedName>
        <fullName evidence="4">RRM domain-containing protein</fullName>
    </recommendedName>
</protein>
<evidence type="ECO:0000259" key="4">
    <source>
        <dbReference type="PROSITE" id="PS50102"/>
    </source>
</evidence>
<feature type="domain" description="RRM" evidence="4">
    <location>
        <begin position="637"/>
        <end position="709"/>
    </location>
</feature>
<feature type="region of interest" description="Disordered" evidence="3">
    <location>
        <begin position="168"/>
        <end position="194"/>
    </location>
</feature>
<feature type="region of interest" description="Disordered" evidence="3">
    <location>
        <begin position="363"/>
        <end position="382"/>
    </location>
</feature>
<evidence type="ECO:0000256" key="2">
    <source>
        <dbReference type="PROSITE-ProRule" id="PRU00176"/>
    </source>
</evidence>
<dbReference type="InterPro" id="IPR052462">
    <property type="entry name" value="SLIRP/GR-RBP-like"/>
</dbReference>
<dbReference type="STRING" id="6689.A0A423TB00"/>
<sequence>MGLRGPFHAIAPVKKAEVQRLIYILFEKEFLNQGTGVLLIPHRSSFPSAGKAREPKRTPAVAELASVARAALVLAICPGLATGASCSAVWRRDGLLYGGVSGPSWRPCISRGAFACDLRRVQVGAKSSLRWAGFRRLCVREGDRGECSFGTAVVSEKMANTDKIFSRRYESSSREPRDNFHGSDGGKYGKESKYDDPPHSRLFIVCGKSITEEDFRESFSKYGTIEEIWVVKDRNTDEPKGVTYIKFSKTSEAALAMEEMNGKCIGGHPRPLKVLIAHSREQGSRRDMNEEERLLRLFVVVPKSLGEAELREHFVQFGDIDYVSIVRDRNTRDSKGFAYVKYHRMSHAAKAFESCERTFKPVFADPKPQKSDGLKFEGGGRDLRDLRGSDGYGGGYSSGPLTPHHNNHHSPFDAISYMDTSGLNPEGVTRLTVIASPTLNQDQLWKLFDLIPGLDYCDLRKDRKSGQARGVATVVYNNIQSATYAKEKLHGFEYPPGQRLIVKLDHHDMPPGPPPMMPGTPGGPPFAGLPRVAGALASHNGTMGGSPPGGMAVAPQSAVSGGQPNSNIQQNLAQLAETIAQATSLIQAAGLNQGSAGHNNMGTQGQTGGGETYDPSYCSVKLPPPQPLAPVDSAVAERLFIVCHPSPPPIYALKDVFGRFGNLIDIYMLNGKTFGYAKYASKDSADKAIVVLHGQEVLGSRLKVMEADPHDKADSGRKRLRIDDQS</sequence>
<gene>
    <name evidence="5" type="ORF">C7M84_007882</name>
</gene>
<feature type="region of interest" description="Disordered" evidence="3">
    <location>
        <begin position="394"/>
        <end position="413"/>
    </location>
</feature>
<dbReference type="EMBL" id="QCYY01002007">
    <property type="protein sequence ID" value="ROT73673.1"/>
    <property type="molecule type" value="Genomic_DNA"/>
</dbReference>
<organism evidence="5 6">
    <name type="scientific">Penaeus vannamei</name>
    <name type="common">Whiteleg shrimp</name>
    <name type="synonym">Litopenaeus vannamei</name>
    <dbReference type="NCBI Taxonomy" id="6689"/>
    <lineage>
        <taxon>Eukaryota</taxon>
        <taxon>Metazoa</taxon>
        <taxon>Ecdysozoa</taxon>
        <taxon>Arthropoda</taxon>
        <taxon>Crustacea</taxon>
        <taxon>Multicrustacea</taxon>
        <taxon>Malacostraca</taxon>
        <taxon>Eumalacostraca</taxon>
        <taxon>Eucarida</taxon>
        <taxon>Decapoda</taxon>
        <taxon>Dendrobranchiata</taxon>
        <taxon>Penaeoidea</taxon>
        <taxon>Penaeidae</taxon>
        <taxon>Penaeus</taxon>
    </lineage>
</organism>
<dbReference type="InterPro" id="IPR035979">
    <property type="entry name" value="RBD_domain_sf"/>
</dbReference>
<reference evidence="5 6" key="2">
    <citation type="submission" date="2019-01" db="EMBL/GenBank/DDBJ databases">
        <title>The decoding of complex shrimp genome reveals the adaptation for benthos swimmer, frequently molting mechanism and breeding impact on genome.</title>
        <authorList>
            <person name="Sun Y."/>
            <person name="Gao Y."/>
            <person name="Yu Y."/>
        </authorList>
    </citation>
    <scope>NUCLEOTIDE SEQUENCE [LARGE SCALE GENOMIC DNA]</scope>
    <source>
        <tissue evidence="5">Muscle</tissue>
    </source>
</reference>
<dbReference type="GO" id="GO:0003723">
    <property type="term" value="F:RNA binding"/>
    <property type="evidence" value="ECO:0007669"/>
    <property type="project" value="UniProtKB-UniRule"/>
</dbReference>
<dbReference type="CDD" id="cd12366">
    <property type="entry name" value="RRM1_RBM45"/>
    <property type="match status" value="1"/>
</dbReference>
<evidence type="ECO:0000313" key="5">
    <source>
        <dbReference type="EMBL" id="ROT73673.1"/>
    </source>
</evidence>
<dbReference type="InterPro" id="IPR034207">
    <property type="entry name" value="RBM45_RRM3"/>
</dbReference>
<dbReference type="Proteomes" id="UP000283509">
    <property type="component" value="Unassembled WGS sequence"/>
</dbReference>
<reference evidence="5 6" key="1">
    <citation type="submission" date="2018-04" db="EMBL/GenBank/DDBJ databases">
        <authorList>
            <person name="Zhang X."/>
            <person name="Yuan J."/>
            <person name="Li F."/>
            <person name="Xiang J."/>
        </authorList>
    </citation>
    <scope>NUCLEOTIDE SEQUENCE [LARGE SCALE GENOMIC DNA]</scope>
    <source>
        <tissue evidence="5">Muscle</tissue>
    </source>
</reference>
<dbReference type="CDD" id="cd12368">
    <property type="entry name" value="RRM3_RBM45"/>
    <property type="match status" value="1"/>
</dbReference>
<comment type="caution">
    <text evidence="5">The sequence shown here is derived from an EMBL/GenBank/DDBJ whole genome shotgun (WGS) entry which is preliminary data.</text>
</comment>
<dbReference type="InterPro" id="IPR000504">
    <property type="entry name" value="RRM_dom"/>
</dbReference>
<dbReference type="SUPFAM" id="SSF54928">
    <property type="entry name" value="RNA-binding domain, RBD"/>
    <property type="match status" value="3"/>
</dbReference>
<keyword evidence="6" id="KW-1185">Reference proteome</keyword>
<proteinExistence type="predicted"/>